<keyword evidence="3 8" id="KW-0349">Heme</keyword>
<keyword evidence="4 8" id="KW-0479">Metal-binding</keyword>
<reference evidence="11" key="1">
    <citation type="submission" date="2023-10" db="EMBL/GenBank/DDBJ databases">
        <title>Chromosome-level genome of the transformable northern wattle, Acacia crassicarpa.</title>
        <authorList>
            <person name="Massaro I."/>
            <person name="Sinha N.R."/>
            <person name="Poethig S."/>
            <person name="Leichty A.R."/>
        </authorList>
    </citation>
    <scope>NUCLEOTIDE SEQUENCE</scope>
    <source>
        <strain evidence="11">Acra3RX</strain>
        <tissue evidence="11">Leaf</tissue>
    </source>
</reference>
<dbReference type="Gene3D" id="1.10.630.10">
    <property type="entry name" value="Cytochrome P450"/>
    <property type="match status" value="1"/>
</dbReference>
<dbReference type="EMBL" id="JAWXYG010000001">
    <property type="protein sequence ID" value="KAK4285505.1"/>
    <property type="molecule type" value="Genomic_DNA"/>
</dbReference>
<dbReference type="InterPro" id="IPR002401">
    <property type="entry name" value="Cyt_P450_E_grp-I"/>
</dbReference>
<dbReference type="PRINTS" id="PR00463">
    <property type="entry name" value="EP450I"/>
</dbReference>
<evidence type="ECO:0000313" key="11">
    <source>
        <dbReference type="EMBL" id="KAK4285505.1"/>
    </source>
</evidence>
<dbReference type="GO" id="GO:0020037">
    <property type="term" value="F:heme binding"/>
    <property type="evidence" value="ECO:0007669"/>
    <property type="project" value="InterPro"/>
</dbReference>
<evidence type="ECO:0000256" key="7">
    <source>
        <dbReference type="ARBA" id="ARBA00023033"/>
    </source>
</evidence>
<dbReference type="AlphaFoldDB" id="A0AAE1NA99"/>
<feature type="binding site" description="axial binding residue" evidence="8">
    <location>
        <position position="442"/>
    </location>
    <ligand>
        <name>heme</name>
        <dbReference type="ChEBI" id="CHEBI:30413"/>
    </ligand>
    <ligandPart>
        <name>Fe</name>
        <dbReference type="ChEBI" id="CHEBI:18248"/>
    </ligandPart>
</feature>
<evidence type="ECO:0000256" key="3">
    <source>
        <dbReference type="ARBA" id="ARBA00022617"/>
    </source>
</evidence>
<evidence type="ECO:0000256" key="6">
    <source>
        <dbReference type="ARBA" id="ARBA00023004"/>
    </source>
</evidence>
<accession>A0AAE1NA99</accession>
<keyword evidence="6 8" id="KW-0408">Iron</keyword>
<evidence type="ECO:0000256" key="2">
    <source>
        <dbReference type="ARBA" id="ARBA00010617"/>
    </source>
</evidence>
<organism evidence="11 12">
    <name type="scientific">Acacia crassicarpa</name>
    <name type="common">northern wattle</name>
    <dbReference type="NCBI Taxonomy" id="499986"/>
    <lineage>
        <taxon>Eukaryota</taxon>
        <taxon>Viridiplantae</taxon>
        <taxon>Streptophyta</taxon>
        <taxon>Embryophyta</taxon>
        <taxon>Tracheophyta</taxon>
        <taxon>Spermatophyta</taxon>
        <taxon>Magnoliopsida</taxon>
        <taxon>eudicotyledons</taxon>
        <taxon>Gunneridae</taxon>
        <taxon>Pentapetalae</taxon>
        <taxon>rosids</taxon>
        <taxon>fabids</taxon>
        <taxon>Fabales</taxon>
        <taxon>Fabaceae</taxon>
        <taxon>Caesalpinioideae</taxon>
        <taxon>mimosoid clade</taxon>
        <taxon>Acacieae</taxon>
        <taxon>Acacia</taxon>
    </lineage>
</organism>
<comment type="similarity">
    <text evidence="2 9">Belongs to the cytochrome P450 family.</text>
</comment>
<evidence type="ECO:0000256" key="1">
    <source>
        <dbReference type="ARBA" id="ARBA00001971"/>
    </source>
</evidence>
<comment type="cofactor">
    <cofactor evidence="1 8">
        <name>heme</name>
        <dbReference type="ChEBI" id="CHEBI:30413"/>
    </cofactor>
</comment>
<keyword evidence="10" id="KW-1133">Transmembrane helix</keyword>
<dbReference type="PANTHER" id="PTHR47955:SF8">
    <property type="entry name" value="CYTOCHROME P450 71D11-LIKE"/>
    <property type="match status" value="1"/>
</dbReference>
<dbReference type="Pfam" id="PF00067">
    <property type="entry name" value="p450"/>
    <property type="match status" value="1"/>
</dbReference>
<keyword evidence="10" id="KW-0812">Transmembrane</keyword>
<dbReference type="InterPro" id="IPR036396">
    <property type="entry name" value="Cyt_P450_sf"/>
</dbReference>
<protein>
    <recommendedName>
        <fullName evidence="13">Cytochrome P450</fullName>
    </recommendedName>
</protein>
<evidence type="ECO:0000256" key="10">
    <source>
        <dbReference type="SAM" id="Phobius"/>
    </source>
</evidence>
<dbReference type="PANTHER" id="PTHR47955">
    <property type="entry name" value="CYTOCHROME P450 FAMILY 71 PROTEIN"/>
    <property type="match status" value="1"/>
</dbReference>
<dbReference type="GO" id="GO:0005506">
    <property type="term" value="F:iron ion binding"/>
    <property type="evidence" value="ECO:0007669"/>
    <property type="project" value="InterPro"/>
</dbReference>
<dbReference type="GO" id="GO:0004497">
    <property type="term" value="F:monooxygenase activity"/>
    <property type="evidence" value="ECO:0007669"/>
    <property type="project" value="UniProtKB-KW"/>
</dbReference>
<evidence type="ECO:0000256" key="9">
    <source>
        <dbReference type="RuleBase" id="RU000461"/>
    </source>
</evidence>
<dbReference type="Proteomes" id="UP001293593">
    <property type="component" value="Unassembled WGS sequence"/>
</dbReference>
<proteinExistence type="inferred from homology"/>
<evidence type="ECO:0008006" key="13">
    <source>
        <dbReference type="Google" id="ProtNLM"/>
    </source>
</evidence>
<evidence type="ECO:0000313" key="12">
    <source>
        <dbReference type="Proteomes" id="UP001293593"/>
    </source>
</evidence>
<dbReference type="CDD" id="cd11072">
    <property type="entry name" value="CYP71-like"/>
    <property type="match status" value="1"/>
</dbReference>
<keyword evidence="10" id="KW-0472">Membrane</keyword>
<feature type="transmembrane region" description="Helical" evidence="10">
    <location>
        <begin position="6"/>
        <end position="25"/>
    </location>
</feature>
<keyword evidence="5 9" id="KW-0560">Oxidoreductase</keyword>
<evidence type="ECO:0000256" key="4">
    <source>
        <dbReference type="ARBA" id="ARBA00022723"/>
    </source>
</evidence>
<dbReference type="FunFam" id="1.10.630.10:FF:000043">
    <property type="entry name" value="Cytochrome P450 99A2"/>
    <property type="match status" value="1"/>
</dbReference>
<dbReference type="InterPro" id="IPR017972">
    <property type="entry name" value="Cyt_P450_CS"/>
</dbReference>
<keyword evidence="12" id="KW-1185">Reference proteome</keyword>
<dbReference type="PRINTS" id="PR00385">
    <property type="entry name" value="P450"/>
</dbReference>
<keyword evidence="7 9" id="KW-0503">Monooxygenase</keyword>
<evidence type="ECO:0000256" key="5">
    <source>
        <dbReference type="ARBA" id="ARBA00023002"/>
    </source>
</evidence>
<sequence length="502" mass="57099">MEIQVPYSIIFTFFFLLLVIHKFSFSKKPIKTLPPGPLKLPLIGNLHKLVGSLPHHRLTNLANQYGPFIHLQLGQLSHIIVSSPEYAKEIMKTHDHIFANRPRFLATEVICYNSTDIACSPYGNYWRQLRKICTLELFLAKRVQSFRRIREEEVSALVRNISEHEGSVINLGPKISALTSSVVARTAFGKKTKNVEHILQTFEQVIKISSGLSISDFYPSLKFISVITGMRARTMKVHKDCDRILSDIISDHQEKKGDTNNIGEIEEDLVDVLLRIQRDHDFEIPISLDNIKAVLLDVFVGGTDTTATTTEWAMSEMIKNPEVMKEAQVEVRTVFGGQGCVDESKLHQLKYLGAIIKETLRLHPPLALLIPRENSEKCVINGYEIPSNTKIIINAWAIGRDPKNWSEPERFEPKRFLTTSVDYNFKSSNFEYIPFGAGRRICPGITFATPLLELLLANLLYHFDWKLSEGQKLENLDMDESFGSVVKRKKDLNVVPFTYSPC</sequence>
<evidence type="ECO:0000256" key="8">
    <source>
        <dbReference type="PIRSR" id="PIRSR602401-1"/>
    </source>
</evidence>
<dbReference type="InterPro" id="IPR001128">
    <property type="entry name" value="Cyt_P450"/>
</dbReference>
<dbReference type="GO" id="GO:0016705">
    <property type="term" value="F:oxidoreductase activity, acting on paired donors, with incorporation or reduction of molecular oxygen"/>
    <property type="evidence" value="ECO:0007669"/>
    <property type="project" value="InterPro"/>
</dbReference>
<dbReference type="SUPFAM" id="SSF48264">
    <property type="entry name" value="Cytochrome P450"/>
    <property type="match status" value="1"/>
</dbReference>
<name>A0AAE1NA99_9FABA</name>
<comment type="caution">
    <text evidence="11">The sequence shown here is derived from an EMBL/GenBank/DDBJ whole genome shotgun (WGS) entry which is preliminary data.</text>
</comment>
<gene>
    <name evidence="11" type="ORF">QN277_002196</name>
</gene>
<dbReference type="PROSITE" id="PS00086">
    <property type="entry name" value="CYTOCHROME_P450"/>
    <property type="match status" value="1"/>
</dbReference>